<dbReference type="InterPro" id="IPR012373">
    <property type="entry name" value="Ferrdict_sens_TM"/>
</dbReference>
<dbReference type="Proteomes" id="UP000430202">
    <property type="component" value="Unassembled WGS sequence"/>
</dbReference>
<sequence length="303" mass="34250">MSKHLEDKNLIARWMDDRLSNEEKEQLKKTGELDALKAVVDDIDTWKVKPFDVDAGLAKLKNKNANVVPINSSKNKTWWSIAAGVAVLFTCSFLWYYLSNGDTTVVTEIAENRSITLPKGTLVELDAASSISYNKNEWDNTRLIELKGQAYFNVTSGSSFIVETPTAQISVLGTQFNVSSQKEQFSVYCYEGKIKVSYRDESEIITVGQSVILNDGKLQKSTHQSSGPEWMKGISTYDRTSLKTVISDVKRYYNVNIDLPSKYENQQFTGTIAHKDLQHTLSTIFTTMEIEYSLKEDNTVIFE</sequence>
<name>A0A653X8W0_9FLAO</name>
<feature type="domain" description="FecR protein" evidence="2">
    <location>
        <begin position="104"/>
        <end position="195"/>
    </location>
</feature>
<dbReference type="PIRSF" id="PIRSF018266">
    <property type="entry name" value="FecR"/>
    <property type="match status" value="1"/>
</dbReference>
<feature type="domain" description="Protein FecR C-terminal" evidence="3">
    <location>
        <begin position="237"/>
        <end position="301"/>
    </location>
</feature>
<evidence type="ECO:0000259" key="3">
    <source>
        <dbReference type="Pfam" id="PF16344"/>
    </source>
</evidence>
<gene>
    <name evidence="4" type="ORF">MARI151_60501</name>
</gene>
<proteinExistence type="predicted"/>
<protein>
    <submittedName>
        <fullName evidence="4">FecR family protein</fullName>
    </submittedName>
</protein>
<organism evidence="4 5">
    <name type="scientific">Maribacter litoralis</name>
    <dbReference type="NCBI Taxonomy" id="2059726"/>
    <lineage>
        <taxon>Bacteria</taxon>
        <taxon>Pseudomonadati</taxon>
        <taxon>Bacteroidota</taxon>
        <taxon>Flavobacteriia</taxon>
        <taxon>Flavobacteriales</taxon>
        <taxon>Flavobacteriaceae</taxon>
        <taxon>Maribacter</taxon>
    </lineage>
</organism>
<keyword evidence="5" id="KW-1185">Reference proteome</keyword>
<keyword evidence="1" id="KW-0472">Membrane</keyword>
<keyword evidence="1" id="KW-0812">Transmembrane</keyword>
<evidence type="ECO:0000256" key="1">
    <source>
        <dbReference type="SAM" id="Phobius"/>
    </source>
</evidence>
<dbReference type="Pfam" id="PF16344">
    <property type="entry name" value="FecR_C"/>
    <property type="match status" value="1"/>
</dbReference>
<dbReference type="InterPro" id="IPR006860">
    <property type="entry name" value="FecR"/>
</dbReference>
<dbReference type="InterPro" id="IPR032508">
    <property type="entry name" value="FecR_C"/>
</dbReference>
<dbReference type="Pfam" id="PF04773">
    <property type="entry name" value="FecR"/>
    <property type="match status" value="1"/>
</dbReference>
<dbReference type="EMBL" id="CABWLR010000006">
    <property type="protein sequence ID" value="VXC27102.1"/>
    <property type="molecule type" value="Genomic_DNA"/>
</dbReference>
<evidence type="ECO:0000313" key="5">
    <source>
        <dbReference type="Proteomes" id="UP000430202"/>
    </source>
</evidence>
<feature type="transmembrane region" description="Helical" evidence="1">
    <location>
        <begin position="78"/>
        <end position="98"/>
    </location>
</feature>
<evidence type="ECO:0000313" key="4">
    <source>
        <dbReference type="EMBL" id="VXC27102.1"/>
    </source>
</evidence>
<dbReference type="PANTHER" id="PTHR30273:SF2">
    <property type="entry name" value="PROTEIN FECR"/>
    <property type="match status" value="1"/>
</dbReference>
<evidence type="ECO:0000259" key="2">
    <source>
        <dbReference type="Pfam" id="PF04773"/>
    </source>
</evidence>
<dbReference type="GO" id="GO:0016989">
    <property type="term" value="F:sigma factor antagonist activity"/>
    <property type="evidence" value="ECO:0007669"/>
    <property type="project" value="TreeGrafter"/>
</dbReference>
<dbReference type="RefSeq" id="WP_159304089.1">
    <property type="nucleotide sequence ID" value="NZ_LR733271.1"/>
</dbReference>
<accession>A0A653X8W0</accession>
<dbReference type="Gene3D" id="2.60.120.1440">
    <property type="match status" value="1"/>
</dbReference>
<reference evidence="4 5" key="1">
    <citation type="submission" date="2019-10" db="EMBL/GenBank/DDBJ databases">
        <authorList>
            <person name="Karimi E."/>
        </authorList>
    </citation>
    <scope>NUCLEOTIDE SEQUENCE [LARGE SCALE GENOMIC DNA]</scope>
    <source>
        <strain evidence="4">Maribacter sp. 151</strain>
    </source>
</reference>
<keyword evidence="1" id="KW-1133">Transmembrane helix</keyword>
<dbReference type="PANTHER" id="PTHR30273">
    <property type="entry name" value="PERIPLASMIC SIGNAL SENSOR AND SIGMA FACTOR ACTIVATOR FECR-RELATED"/>
    <property type="match status" value="1"/>
</dbReference>
<dbReference type="Gene3D" id="3.55.50.30">
    <property type="match status" value="1"/>
</dbReference>
<dbReference type="AlphaFoldDB" id="A0A653X8W0"/>